<name>A0ABR0ZQI5_HUSHU</name>
<keyword evidence="2" id="KW-1185">Reference proteome</keyword>
<sequence length="123" mass="13645">MYNSTPSVSYRGRKPGIKCNKKAQMEREDSFSSVMFHLGSSCMEASSEEETSGVHKAGRLQHPEGSISQICSFQKVNYCKDSLTELQILVAFSYLPLMVQSSSVKGKAAAHHVVHIVKVRSMF</sequence>
<reference evidence="1 2" key="1">
    <citation type="submission" date="2021-05" db="EMBL/GenBank/DDBJ databases">
        <authorList>
            <person name="Zahm M."/>
            <person name="Klopp C."/>
            <person name="Cabau C."/>
            <person name="Kuhl H."/>
            <person name="Suciu R."/>
            <person name="Ciorpac M."/>
            <person name="Holostenco D."/>
            <person name="Gessner J."/>
            <person name="Wuertz S."/>
            <person name="Hohne C."/>
            <person name="Stock M."/>
            <person name="Gislard M."/>
            <person name="Lluch J."/>
            <person name="Milhes M."/>
            <person name="Lampietro C."/>
            <person name="Lopez Roques C."/>
            <person name="Donnadieu C."/>
            <person name="Du K."/>
            <person name="Schartl M."/>
            <person name="Guiguen Y."/>
        </authorList>
    </citation>
    <scope>NUCLEOTIDE SEQUENCE [LARGE SCALE GENOMIC DNA]</scope>
    <source>
        <strain evidence="1">Hh-F2</strain>
        <tissue evidence="1">Blood</tissue>
    </source>
</reference>
<comment type="caution">
    <text evidence="1">The sequence shown here is derived from an EMBL/GenBank/DDBJ whole genome shotgun (WGS) entry which is preliminary data.</text>
</comment>
<proteinExistence type="predicted"/>
<gene>
    <name evidence="1" type="ORF">HHUSO_G10627</name>
</gene>
<evidence type="ECO:0000313" key="1">
    <source>
        <dbReference type="EMBL" id="KAK6486929.1"/>
    </source>
</evidence>
<protein>
    <submittedName>
        <fullName evidence="1">Uncharacterized protein</fullName>
    </submittedName>
</protein>
<organism evidence="1 2">
    <name type="scientific">Huso huso</name>
    <name type="common">Beluga</name>
    <name type="synonym">Acipenser huso</name>
    <dbReference type="NCBI Taxonomy" id="61971"/>
    <lineage>
        <taxon>Eukaryota</taxon>
        <taxon>Metazoa</taxon>
        <taxon>Chordata</taxon>
        <taxon>Craniata</taxon>
        <taxon>Vertebrata</taxon>
        <taxon>Euteleostomi</taxon>
        <taxon>Actinopterygii</taxon>
        <taxon>Chondrostei</taxon>
        <taxon>Acipenseriformes</taxon>
        <taxon>Acipenseridae</taxon>
        <taxon>Huso</taxon>
    </lineage>
</organism>
<dbReference type="EMBL" id="JAHFZB010000008">
    <property type="protein sequence ID" value="KAK6486929.1"/>
    <property type="molecule type" value="Genomic_DNA"/>
</dbReference>
<dbReference type="Proteomes" id="UP001369086">
    <property type="component" value="Unassembled WGS sequence"/>
</dbReference>
<evidence type="ECO:0000313" key="2">
    <source>
        <dbReference type="Proteomes" id="UP001369086"/>
    </source>
</evidence>
<accession>A0ABR0ZQI5</accession>